<proteinExistence type="predicted"/>
<reference evidence="1 2" key="1">
    <citation type="submission" date="2019-11" db="EMBL/GenBank/DDBJ databases">
        <title>Whole genome sequence of Oryza granulata.</title>
        <authorList>
            <person name="Li W."/>
        </authorList>
    </citation>
    <scope>NUCLEOTIDE SEQUENCE [LARGE SCALE GENOMIC DNA]</scope>
    <source>
        <strain evidence="2">cv. Menghai</strain>
        <tissue evidence="1">Leaf</tissue>
    </source>
</reference>
<organism evidence="1 2">
    <name type="scientific">Oryza meyeriana var. granulata</name>
    <dbReference type="NCBI Taxonomy" id="110450"/>
    <lineage>
        <taxon>Eukaryota</taxon>
        <taxon>Viridiplantae</taxon>
        <taxon>Streptophyta</taxon>
        <taxon>Embryophyta</taxon>
        <taxon>Tracheophyta</taxon>
        <taxon>Spermatophyta</taxon>
        <taxon>Magnoliopsida</taxon>
        <taxon>Liliopsida</taxon>
        <taxon>Poales</taxon>
        <taxon>Poaceae</taxon>
        <taxon>BOP clade</taxon>
        <taxon>Oryzoideae</taxon>
        <taxon>Oryzeae</taxon>
        <taxon>Oryzinae</taxon>
        <taxon>Oryza</taxon>
        <taxon>Oryza meyeriana</taxon>
    </lineage>
</organism>
<dbReference type="AlphaFoldDB" id="A0A6G1E9E2"/>
<name>A0A6G1E9E2_9ORYZ</name>
<sequence>MTATNTAEIMRLRAPAWARRGEDNVISLADVRYGGPPCHATVAVMRTISGQLASPQLFPAGGSGESADEQANIVHIQHALLSLPAKYNQGRLSSSGKLGRPQSYARMCFDRECNSQKHPEKQKK</sequence>
<gene>
    <name evidence="1" type="ORF">E2562_035672</name>
</gene>
<dbReference type="EMBL" id="SPHZ02000005">
    <property type="protein sequence ID" value="KAF0920563.1"/>
    <property type="molecule type" value="Genomic_DNA"/>
</dbReference>
<evidence type="ECO:0000313" key="1">
    <source>
        <dbReference type="EMBL" id="KAF0920563.1"/>
    </source>
</evidence>
<evidence type="ECO:0000313" key="2">
    <source>
        <dbReference type="Proteomes" id="UP000479710"/>
    </source>
</evidence>
<protein>
    <submittedName>
        <fullName evidence="1">Uncharacterized protein</fullName>
    </submittedName>
</protein>
<keyword evidence="2" id="KW-1185">Reference proteome</keyword>
<dbReference type="Proteomes" id="UP000479710">
    <property type="component" value="Unassembled WGS sequence"/>
</dbReference>
<comment type="caution">
    <text evidence="1">The sequence shown here is derived from an EMBL/GenBank/DDBJ whole genome shotgun (WGS) entry which is preliminary data.</text>
</comment>
<accession>A0A6G1E9E2</accession>